<dbReference type="EMBL" id="LR900982">
    <property type="protein sequence ID" value="CAD7247475.1"/>
    <property type="molecule type" value="Genomic_DNA"/>
</dbReference>
<keyword evidence="7" id="KW-1185">Reference proteome</keyword>
<keyword evidence="3" id="KW-0479">Metal-binding</keyword>
<evidence type="ECO:0000256" key="2">
    <source>
        <dbReference type="PIRSR" id="PIRSR606823-1"/>
    </source>
</evidence>
<comment type="catalytic activity">
    <reaction evidence="4">
        <text>an N-acylsphing-4-enine + H2O = sphing-4-enine + a fatty acid</text>
        <dbReference type="Rhea" id="RHEA:20856"/>
        <dbReference type="ChEBI" id="CHEBI:15377"/>
        <dbReference type="ChEBI" id="CHEBI:28868"/>
        <dbReference type="ChEBI" id="CHEBI:52639"/>
        <dbReference type="ChEBI" id="CHEBI:57756"/>
        <dbReference type="EC" id="3.5.1.23"/>
    </reaction>
</comment>
<dbReference type="AlphaFoldDB" id="A0A7R8XD90"/>
<proteinExistence type="inferred from homology"/>
<dbReference type="EC" id="3.5.1.23" evidence="4"/>
<evidence type="ECO:0000313" key="7">
    <source>
        <dbReference type="Proteomes" id="UP000677054"/>
    </source>
</evidence>
<sequence length="610" mass="66723">MESRLKIARARAFRLSCLTERTLQGATMECLKFVIGTFLLLLLLSAPARCDEDGLFRIGVGIADCTGPAAGIGFILTHGRFGIEQMGYANPSQTGAGIHTRQFSRAYIICDDPGECLVFVIADIGMMDTAVKTQVVRRLQEEFGGIYHQENVILSGTHTHSGTAGFLQYLLFQITNLGFSEEAFDAYVDGMVNESGELVISGGDFAHFDITCRGAEMKRNADPKAGSTFHEVGGWKGKGKGLEWSHNVTACLLHSVESIPSGIDYWNYFLSGAIRWLEADRLASVVDEERILALVSSMDFRGRRGFKLRDSICNYSPTSVRAAHGNLQPGHIYYNEGELLEANINRSPISYLNNPPEERAQYEYDVDKGMQLLRFESVAGDPLALLTWFPVHSVSMNNTNKLISGDNKGVAAMIVEAAFNPGALPGKGSFVGGFASSNLGDVSPNIKGPRCIDTGEPCDPVTSACGGSNKNCIAFGPGDTMEESTWIIGERQANKALELFEDTANLRMVTGTVKYVHQFVDMTNVTVERLDIFGHMRQRRTCKPAMGYSFAAGCMDGAGMFDFTQGETDSNPFWNFVTDWIQDPTPEQIACHAPKPILIDTGEVSYPECL</sequence>
<dbReference type="GO" id="GO:0016020">
    <property type="term" value="C:membrane"/>
    <property type="evidence" value="ECO:0007669"/>
    <property type="project" value="GOC"/>
</dbReference>
<gene>
    <name evidence="6" type="ORF">DSTB1V02_LOCUS7306</name>
</gene>
<evidence type="ECO:0000256" key="1">
    <source>
        <dbReference type="ARBA" id="ARBA00019235"/>
    </source>
</evidence>
<evidence type="ECO:0000256" key="3">
    <source>
        <dbReference type="PIRSR" id="PIRSR606823-2"/>
    </source>
</evidence>
<protein>
    <recommendedName>
        <fullName evidence="1 4">Neutral ceramidase</fullName>
        <ecNumber evidence="4">3.5.1.23</ecNumber>
    </recommendedName>
</protein>
<evidence type="ECO:0000256" key="4">
    <source>
        <dbReference type="RuleBase" id="RU366019"/>
    </source>
</evidence>
<keyword evidence="4" id="KW-0378">Hydrolase</keyword>
<dbReference type="GO" id="GO:0046512">
    <property type="term" value="P:sphingosine biosynthetic process"/>
    <property type="evidence" value="ECO:0007669"/>
    <property type="project" value="TreeGrafter"/>
</dbReference>
<feature type="domain" description="Neutral/alkaline non-lysosomal ceramidase N-terminal" evidence="5">
    <location>
        <begin position="311"/>
        <end position="607"/>
    </location>
</feature>
<comment type="similarity">
    <text evidence="4">Belongs to the neutral ceramidase family.</text>
</comment>
<dbReference type="GO" id="GO:0046514">
    <property type="term" value="P:ceramide catabolic process"/>
    <property type="evidence" value="ECO:0007669"/>
    <property type="project" value="InterPro"/>
</dbReference>
<accession>A0A7R8XD90</accession>
<dbReference type="InterPro" id="IPR006823">
    <property type="entry name" value="Ceramidase_alk"/>
</dbReference>
<keyword evidence="3" id="KW-0862">Zinc</keyword>
<name>A0A7R8XD90_9CRUS</name>
<dbReference type="Proteomes" id="UP000677054">
    <property type="component" value="Unassembled WGS sequence"/>
</dbReference>
<dbReference type="GO" id="GO:0046872">
    <property type="term" value="F:metal ion binding"/>
    <property type="evidence" value="ECO:0007669"/>
    <property type="project" value="UniProtKB-KW"/>
</dbReference>
<dbReference type="PANTHER" id="PTHR12670:SF1">
    <property type="entry name" value="NEUTRAL CERAMIDASE"/>
    <property type="match status" value="1"/>
</dbReference>
<keyword evidence="4" id="KW-0746">Sphingolipid metabolism</keyword>
<dbReference type="EMBL" id="CAJPEV010001465">
    <property type="protein sequence ID" value="CAG0892813.1"/>
    <property type="molecule type" value="Genomic_DNA"/>
</dbReference>
<feature type="binding site" evidence="3">
    <location>
        <position position="392"/>
    </location>
    <ligand>
        <name>Zn(2+)</name>
        <dbReference type="ChEBI" id="CHEBI:29105"/>
    </ligand>
</feature>
<evidence type="ECO:0000313" key="6">
    <source>
        <dbReference type="EMBL" id="CAD7247475.1"/>
    </source>
</evidence>
<dbReference type="PANTHER" id="PTHR12670">
    <property type="entry name" value="CERAMIDASE"/>
    <property type="match status" value="1"/>
</dbReference>
<dbReference type="OrthoDB" id="191371at2759"/>
<feature type="active site" description="Nucleophile" evidence="2">
    <location>
        <position position="443"/>
    </location>
</feature>
<evidence type="ECO:0000259" key="5">
    <source>
        <dbReference type="Pfam" id="PF04734"/>
    </source>
</evidence>
<feature type="binding site" evidence="3">
    <location>
        <position position="158"/>
    </location>
    <ligand>
        <name>Zn(2+)</name>
        <dbReference type="ChEBI" id="CHEBI:29105"/>
    </ligand>
</feature>
<dbReference type="GO" id="GO:0017040">
    <property type="term" value="F:N-acylsphingosine amidohydrolase activity"/>
    <property type="evidence" value="ECO:0007669"/>
    <property type="project" value="UniProtKB-UniRule"/>
</dbReference>
<dbReference type="GO" id="GO:0042759">
    <property type="term" value="P:long-chain fatty acid biosynthetic process"/>
    <property type="evidence" value="ECO:0007669"/>
    <property type="project" value="TreeGrafter"/>
</dbReference>
<dbReference type="InterPro" id="IPR031329">
    <property type="entry name" value="NEUT/ALK_ceramidase_N"/>
</dbReference>
<organism evidence="6">
    <name type="scientific">Darwinula stevensoni</name>
    <dbReference type="NCBI Taxonomy" id="69355"/>
    <lineage>
        <taxon>Eukaryota</taxon>
        <taxon>Metazoa</taxon>
        <taxon>Ecdysozoa</taxon>
        <taxon>Arthropoda</taxon>
        <taxon>Crustacea</taxon>
        <taxon>Oligostraca</taxon>
        <taxon>Ostracoda</taxon>
        <taxon>Podocopa</taxon>
        <taxon>Podocopida</taxon>
        <taxon>Darwinulocopina</taxon>
        <taxon>Darwinuloidea</taxon>
        <taxon>Darwinulidae</taxon>
        <taxon>Darwinula</taxon>
    </lineage>
</organism>
<keyword evidence="4" id="KW-0443">Lipid metabolism</keyword>
<comment type="cofactor">
    <cofactor evidence="3">
        <name>Zn(2+)</name>
        <dbReference type="ChEBI" id="CHEBI:29105"/>
    </cofactor>
    <text evidence="3">Binds 1 zinc ion per subunit.</text>
</comment>
<reference evidence="6" key="1">
    <citation type="submission" date="2020-11" db="EMBL/GenBank/DDBJ databases">
        <authorList>
            <person name="Tran Van P."/>
        </authorList>
    </citation>
    <scope>NUCLEOTIDE SEQUENCE</scope>
</reference>
<dbReference type="GO" id="GO:0005576">
    <property type="term" value="C:extracellular region"/>
    <property type="evidence" value="ECO:0007669"/>
    <property type="project" value="TreeGrafter"/>
</dbReference>
<dbReference type="Pfam" id="PF04734">
    <property type="entry name" value="Ceramidase_alk"/>
    <property type="match status" value="2"/>
</dbReference>
<feature type="domain" description="Neutral/alkaline non-lysosomal ceramidase N-terminal" evidence="5">
    <location>
        <begin position="56"/>
        <end position="193"/>
    </location>
</feature>